<reference evidence="2 3" key="1">
    <citation type="submission" date="2016-11" db="EMBL/GenBank/DDBJ databases">
        <title>Mixed transmission modes and dynamic genome evolution in an obligate animal-bacterial symbiosis.</title>
        <authorList>
            <person name="Russell S.L."/>
            <person name="Corbett-Detig R.B."/>
            <person name="Cavanaugh C.M."/>
        </authorList>
    </citation>
    <scope>NUCLEOTIDE SEQUENCE [LARGE SCALE GENOMIC DNA]</scope>
    <source>
        <strain evidence="2">Sp-SM6</strain>
    </source>
</reference>
<evidence type="ECO:0000256" key="1">
    <source>
        <dbReference type="SAM" id="SignalP"/>
    </source>
</evidence>
<feature type="signal peptide" evidence="1">
    <location>
        <begin position="1"/>
        <end position="23"/>
    </location>
</feature>
<keyword evidence="1" id="KW-0732">Signal</keyword>
<name>A0A1T2L7K0_9GAMM</name>
<dbReference type="Proteomes" id="UP000190198">
    <property type="component" value="Unassembled WGS sequence"/>
</dbReference>
<proteinExistence type="predicted"/>
<gene>
    <name evidence="2" type="ORF">BOW52_05105</name>
</gene>
<dbReference type="EMBL" id="MPRK01000070">
    <property type="protein sequence ID" value="OOZ41061.1"/>
    <property type="molecule type" value="Genomic_DNA"/>
</dbReference>
<organism evidence="2 3">
    <name type="scientific">Solemya elarraichensis gill symbiont</name>
    <dbReference type="NCBI Taxonomy" id="1918949"/>
    <lineage>
        <taxon>Bacteria</taxon>
        <taxon>Pseudomonadati</taxon>
        <taxon>Pseudomonadota</taxon>
        <taxon>Gammaproteobacteria</taxon>
        <taxon>sulfur-oxidizing symbionts</taxon>
    </lineage>
</organism>
<protein>
    <submittedName>
        <fullName evidence="2">Uncharacterized protein</fullName>
    </submittedName>
</protein>
<dbReference type="RefSeq" id="WP_078476753.1">
    <property type="nucleotide sequence ID" value="NZ_MPRK01000070.1"/>
</dbReference>
<evidence type="ECO:0000313" key="2">
    <source>
        <dbReference type="EMBL" id="OOZ41061.1"/>
    </source>
</evidence>
<dbReference type="AlphaFoldDB" id="A0A1T2L7K0"/>
<sequence>MKTTTIRISSLLFLLMLFTPAIAEFWAPVRQQFYYDTTYLSGGIGATELEYLESKEVRDQYNLEILTATKSGCYVSMARARVATASGAVVLDVVMDGPILLTRQPEGNYHVRVVVNGDRQMRDVKLGDGYLQRVVTHWNIEAERLDTPEISPPWVRPLVPKTIDGIEVVTVPGAEGEQVVNGRWNKGDSERDQVLEEVRMMREEACPS</sequence>
<feature type="chain" id="PRO_5012843174" evidence="1">
    <location>
        <begin position="24"/>
        <end position="208"/>
    </location>
</feature>
<dbReference type="OrthoDB" id="8926484at2"/>
<accession>A0A1T2L7K0</accession>
<comment type="caution">
    <text evidence="2">The sequence shown here is derived from an EMBL/GenBank/DDBJ whole genome shotgun (WGS) entry which is preliminary data.</text>
</comment>
<keyword evidence="3" id="KW-1185">Reference proteome</keyword>
<evidence type="ECO:0000313" key="3">
    <source>
        <dbReference type="Proteomes" id="UP000190198"/>
    </source>
</evidence>